<comment type="caution">
    <text evidence="1">The sequence shown here is derived from an EMBL/GenBank/DDBJ whole genome shotgun (WGS) entry which is preliminary data.</text>
</comment>
<organism evidence="1 2">
    <name type="scientific">Tanacetum coccineum</name>
    <dbReference type="NCBI Taxonomy" id="301880"/>
    <lineage>
        <taxon>Eukaryota</taxon>
        <taxon>Viridiplantae</taxon>
        <taxon>Streptophyta</taxon>
        <taxon>Embryophyta</taxon>
        <taxon>Tracheophyta</taxon>
        <taxon>Spermatophyta</taxon>
        <taxon>Magnoliopsida</taxon>
        <taxon>eudicotyledons</taxon>
        <taxon>Gunneridae</taxon>
        <taxon>Pentapetalae</taxon>
        <taxon>asterids</taxon>
        <taxon>campanulids</taxon>
        <taxon>Asterales</taxon>
        <taxon>Asteraceae</taxon>
        <taxon>Asteroideae</taxon>
        <taxon>Anthemideae</taxon>
        <taxon>Anthemidinae</taxon>
        <taxon>Tanacetum</taxon>
    </lineage>
</organism>
<name>A0ABQ4XQP9_9ASTR</name>
<dbReference type="Proteomes" id="UP001151760">
    <property type="component" value="Unassembled WGS sequence"/>
</dbReference>
<reference evidence="1" key="2">
    <citation type="submission" date="2022-01" db="EMBL/GenBank/DDBJ databases">
        <authorList>
            <person name="Yamashiro T."/>
            <person name="Shiraishi A."/>
            <person name="Satake H."/>
            <person name="Nakayama K."/>
        </authorList>
    </citation>
    <scope>NUCLEOTIDE SEQUENCE</scope>
</reference>
<evidence type="ECO:0000313" key="1">
    <source>
        <dbReference type="EMBL" id="GJS67714.1"/>
    </source>
</evidence>
<proteinExistence type="predicted"/>
<gene>
    <name evidence="1" type="ORF">Tco_0682279</name>
</gene>
<keyword evidence="2" id="KW-1185">Reference proteome</keyword>
<accession>A0ABQ4XQP9</accession>
<reference evidence="1" key="1">
    <citation type="journal article" date="2022" name="Int. J. Mol. Sci.">
        <title>Draft Genome of Tanacetum Coccineum: Genomic Comparison of Closely Related Tanacetum-Family Plants.</title>
        <authorList>
            <person name="Yamashiro T."/>
            <person name="Shiraishi A."/>
            <person name="Nakayama K."/>
            <person name="Satake H."/>
        </authorList>
    </citation>
    <scope>NUCLEOTIDE SEQUENCE</scope>
</reference>
<sequence>MEADCVKGLWNVEIANLKAQLSLKEAEAAEAIRLRGQVVPVEDMDRYRRLRMMYEFDVMELRCFSLGEKEYFGGCSCYMRRTPRSDIWFMRTFPRNSYAAVHDEQGQLVAVMVMAAGPRLVVMNCLLSPEYLAALGEVIGPASINWEAHDYQQYLAVPFWRTPVKKAERDIIHAV</sequence>
<protein>
    <submittedName>
        <fullName evidence="1">Uncharacterized protein</fullName>
    </submittedName>
</protein>
<evidence type="ECO:0000313" key="2">
    <source>
        <dbReference type="Proteomes" id="UP001151760"/>
    </source>
</evidence>
<dbReference type="EMBL" id="BQNB010009738">
    <property type="protein sequence ID" value="GJS67714.1"/>
    <property type="molecule type" value="Genomic_DNA"/>
</dbReference>